<keyword evidence="1" id="KW-0862">Zinc</keyword>
<dbReference type="GO" id="GO:0008270">
    <property type="term" value="F:zinc ion binding"/>
    <property type="evidence" value="ECO:0007669"/>
    <property type="project" value="UniProtKB-KW"/>
</dbReference>
<name>A0A0V0SFI3_9BILA</name>
<dbReference type="EMBL" id="JYDL01000012">
    <property type="protein sequence ID" value="KRX25463.1"/>
    <property type="molecule type" value="Genomic_DNA"/>
</dbReference>
<evidence type="ECO:0000259" key="2">
    <source>
        <dbReference type="PROSITE" id="PS50158"/>
    </source>
</evidence>
<evidence type="ECO:0000256" key="1">
    <source>
        <dbReference type="PROSITE-ProRule" id="PRU00047"/>
    </source>
</evidence>
<feature type="domain" description="CCHC-type" evidence="2">
    <location>
        <begin position="24"/>
        <end position="39"/>
    </location>
</feature>
<evidence type="ECO:0000313" key="4">
    <source>
        <dbReference type="Proteomes" id="UP000054630"/>
    </source>
</evidence>
<gene>
    <name evidence="3" type="ORF">T07_2702</name>
</gene>
<keyword evidence="4" id="KW-1185">Reference proteome</keyword>
<accession>A0A0V0SFI3</accession>
<dbReference type="Proteomes" id="UP000054630">
    <property type="component" value="Unassembled WGS sequence"/>
</dbReference>
<proteinExistence type="predicted"/>
<organism evidence="3 4">
    <name type="scientific">Trichinella nelsoni</name>
    <dbReference type="NCBI Taxonomy" id="6336"/>
    <lineage>
        <taxon>Eukaryota</taxon>
        <taxon>Metazoa</taxon>
        <taxon>Ecdysozoa</taxon>
        <taxon>Nematoda</taxon>
        <taxon>Enoplea</taxon>
        <taxon>Dorylaimia</taxon>
        <taxon>Trichinellida</taxon>
        <taxon>Trichinellidae</taxon>
        <taxon>Trichinella</taxon>
    </lineage>
</organism>
<evidence type="ECO:0000313" key="3">
    <source>
        <dbReference type="EMBL" id="KRX25463.1"/>
    </source>
</evidence>
<keyword evidence="1" id="KW-0479">Metal-binding</keyword>
<dbReference type="InterPro" id="IPR001878">
    <property type="entry name" value="Znf_CCHC"/>
</dbReference>
<dbReference type="OrthoDB" id="5919818at2759"/>
<sequence length="137" mass="15287">MKNLGRQVEQLQRTALRTVGRVGCFSCGCLDHHRRDCPKLRVRKRTAERRTMATINPPTGSVVTGKIRRLNILLFVYSDAMVSVISKATSGLKLHGAARPMQLGDGDLRLGVPLPLTMVYDNDYQRAPALQWMLNAV</sequence>
<dbReference type="AlphaFoldDB" id="A0A0V0SFI3"/>
<reference evidence="3 4" key="1">
    <citation type="submission" date="2015-01" db="EMBL/GenBank/DDBJ databases">
        <title>Evolution of Trichinella species and genotypes.</title>
        <authorList>
            <person name="Korhonen P.K."/>
            <person name="Edoardo P."/>
            <person name="Giuseppe L.R."/>
            <person name="Gasser R.B."/>
        </authorList>
    </citation>
    <scope>NUCLEOTIDE SEQUENCE [LARGE SCALE GENOMIC DNA]</scope>
    <source>
        <strain evidence="3">ISS37</strain>
    </source>
</reference>
<dbReference type="GO" id="GO:0003676">
    <property type="term" value="F:nucleic acid binding"/>
    <property type="evidence" value="ECO:0007669"/>
    <property type="project" value="InterPro"/>
</dbReference>
<comment type="caution">
    <text evidence="3">The sequence shown here is derived from an EMBL/GenBank/DDBJ whole genome shotgun (WGS) entry which is preliminary data.</text>
</comment>
<dbReference type="PROSITE" id="PS50158">
    <property type="entry name" value="ZF_CCHC"/>
    <property type="match status" value="1"/>
</dbReference>
<protein>
    <recommendedName>
        <fullName evidence="2">CCHC-type domain-containing protein</fullName>
    </recommendedName>
</protein>
<keyword evidence="1" id="KW-0863">Zinc-finger</keyword>